<proteinExistence type="predicted"/>
<dbReference type="InterPro" id="IPR024072">
    <property type="entry name" value="DHFR-like_dom_sf"/>
</dbReference>
<evidence type="ECO:0000313" key="6">
    <source>
        <dbReference type="Proteomes" id="UP001551695"/>
    </source>
</evidence>
<evidence type="ECO:0000313" key="5">
    <source>
        <dbReference type="EMBL" id="MEV0711123.1"/>
    </source>
</evidence>
<dbReference type="InterPro" id="IPR002734">
    <property type="entry name" value="RibDG_C"/>
</dbReference>
<protein>
    <submittedName>
        <fullName evidence="5">Pyrimidine reductase family protein</fullName>
    </submittedName>
</protein>
<keyword evidence="2" id="KW-0521">NADP</keyword>
<reference evidence="5 6" key="1">
    <citation type="submission" date="2024-06" db="EMBL/GenBank/DDBJ databases">
        <title>The Natural Products Discovery Center: Release of the First 8490 Sequenced Strains for Exploring Actinobacteria Biosynthetic Diversity.</title>
        <authorList>
            <person name="Kalkreuter E."/>
            <person name="Kautsar S.A."/>
            <person name="Yang D."/>
            <person name="Bader C.D."/>
            <person name="Teijaro C.N."/>
            <person name="Fluegel L."/>
            <person name="Davis C.M."/>
            <person name="Simpson J.R."/>
            <person name="Lauterbach L."/>
            <person name="Steele A.D."/>
            <person name="Gui C."/>
            <person name="Meng S."/>
            <person name="Li G."/>
            <person name="Viehrig K."/>
            <person name="Ye F."/>
            <person name="Su P."/>
            <person name="Kiefer A.F."/>
            <person name="Nichols A."/>
            <person name="Cepeda A.J."/>
            <person name="Yan W."/>
            <person name="Fan B."/>
            <person name="Jiang Y."/>
            <person name="Adhikari A."/>
            <person name="Zheng C.-J."/>
            <person name="Schuster L."/>
            <person name="Cowan T.M."/>
            <person name="Smanski M.J."/>
            <person name="Chevrette M.G."/>
            <person name="De Carvalho L.P.S."/>
            <person name="Shen B."/>
        </authorList>
    </citation>
    <scope>NUCLEOTIDE SEQUENCE [LARGE SCALE GENOMIC DNA]</scope>
    <source>
        <strain evidence="5 6">NPDC050403</strain>
    </source>
</reference>
<organism evidence="5 6">
    <name type="scientific">Nocardia aurea</name>
    <dbReference type="NCBI Taxonomy" id="2144174"/>
    <lineage>
        <taxon>Bacteria</taxon>
        <taxon>Bacillati</taxon>
        <taxon>Actinomycetota</taxon>
        <taxon>Actinomycetes</taxon>
        <taxon>Mycobacteriales</taxon>
        <taxon>Nocardiaceae</taxon>
        <taxon>Nocardia</taxon>
    </lineage>
</organism>
<evidence type="ECO:0000259" key="4">
    <source>
        <dbReference type="Pfam" id="PF01872"/>
    </source>
</evidence>
<gene>
    <name evidence="5" type="ORF">AB0I48_26500</name>
</gene>
<name>A0ABV3G0K5_9NOCA</name>
<evidence type="ECO:0000256" key="3">
    <source>
        <dbReference type="ARBA" id="ARBA00023002"/>
    </source>
</evidence>
<accession>A0ABV3G0K5</accession>
<dbReference type="PANTHER" id="PTHR38011:SF7">
    <property type="entry name" value="2,5-DIAMINO-6-RIBOSYLAMINO-4(3H)-PYRIMIDINONE 5'-PHOSPHATE REDUCTASE"/>
    <property type="match status" value="1"/>
</dbReference>
<feature type="domain" description="Bacterial bifunctional deaminase-reductase C-terminal" evidence="4">
    <location>
        <begin position="31"/>
        <end position="246"/>
    </location>
</feature>
<dbReference type="Gene3D" id="3.40.430.10">
    <property type="entry name" value="Dihydrofolate Reductase, subunit A"/>
    <property type="match status" value="1"/>
</dbReference>
<dbReference type="EMBL" id="JBFAKC010000013">
    <property type="protein sequence ID" value="MEV0711123.1"/>
    <property type="molecule type" value="Genomic_DNA"/>
</dbReference>
<dbReference type="RefSeq" id="WP_355084033.1">
    <property type="nucleotide sequence ID" value="NZ_JBEXKW010000006.1"/>
</dbReference>
<dbReference type="SUPFAM" id="SSF53597">
    <property type="entry name" value="Dihydrofolate reductase-like"/>
    <property type="match status" value="1"/>
</dbReference>
<evidence type="ECO:0000256" key="1">
    <source>
        <dbReference type="ARBA" id="ARBA00005104"/>
    </source>
</evidence>
<dbReference type="NCBIfam" id="NF010663">
    <property type="entry name" value="PRK14059.1-1"/>
    <property type="match status" value="1"/>
</dbReference>
<sequence length="253" mass="26479">MQRIHNATQLTASNADDLAELYAYPSALDAPWVRANFVSSIDGAATSGDLSAGLGTPADKTVFMLLRDLADVVLVGAGTARAENYGGAKTDADRRRALHAKGLGGHGDGTPPPIAVVTASASLDPQCRLFTDTTVAPLIITTATAPAESKQRLVDAGADVVEAGGVAVTPRALLAALAERGLFRVLCEGGPHLFGELLEADAVDELCHTTAPLLVGGAARRISLSAHEFRRPMELRHTLVDDDGTILTRWARR</sequence>
<dbReference type="InterPro" id="IPR050765">
    <property type="entry name" value="Riboflavin_Biosynth_HTPR"/>
</dbReference>
<keyword evidence="6" id="KW-1185">Reference proteome</keyword>
<dbReference type="PANTHER" id="PTHR38011">
    <property type="entry name" value="DIHYDROFOLATE REDUCTASE FAMILY PROTEIN (AFU_ORTHOLOGUE AFUA_8G06820)"/>
    <property type="match status" value="1"/>
</dbReference>
<comment type="caution">
    <text evidence="5">The sequence shown here is derived from an EMBL/GenBank/DDBJ whole genome shotgun (WGS) entry which is preliminary data.</text>
</comment>
<comment type="pathway">
    <text evidence="1">Cofactor biosynthesis; riboflavin biosynthesis.</text>
</comment>
<dbReference type="NCBIfam" id="NF010664">
    <property type="entry name" value="PRK14059.1-2"/>
    <property type="match status" value="1"/>
</dbReference>
<keyword evidence="3" id="KW-0560">Oxidoreductase</keyword>
<evidence type="ECO:0000256" key="2">
    <source>
        <dbReference type="ARBA" id="ARBA00022857"/>
    </source>
</evidence>
<dbReference type="Proteomes" id="UP001551695">
    <property type="component" value="Unassembled WGS sequence"/>
</dbReference>
<dbReference type="Pfam" id="PF01872">
    <property type="entry name" value="RibD_C"/>
    <property type="match status" value="1"/>
</dbReference>